<dbReference type="AlphaFoldDB" id="A0A0B5AWL7"/>
<dbReference type="KEGG" id="jeo:JMA_37890"/>
<dbReference type="EMBL" id="CP009417">
    <property type="protein sequence ID" value="AJD93107.1"/>
    <property type="molecule type" value="Genomic_DNA"/>
</dbReference>
<accession>A0A0B5AWL7</accession>
<evidence type="ECO:0000313" key="1">
    <source>
        <dbReference type="EMBL" id="AJD93107.1"/>
    </source>
</evidence>
<dbReference type="Proteomes" id="UP000031449">
    <property type="component" value="Plasmid unnamed"/>
</dbReference>
<keyword evidence="1" id="KW-0614">Plasmid</keyword>
<keyword evidence="2" id="KW-1185">Reference proteome</keyword>
<organism evidence="1 2">
    <name type="scientific">Jeotgalibacillus malaysiensis</name>
    <dbReference type="NCBI Taxonomy" id="1508404"/>
    <lineage>
        <taxon>Bacteria</taxon>
        <taxon>Bacillati</taxon>
        <taxon>Bacillota</taxon>
        <taxon>Bacilli</taxon>
        <taxon>Bacillales</taxon>
        <taxon>Caryophanaceae</taxon>
        <taxon>Jeotgalibacillus</taxon>
    </lineage>
</organism>
<reference evidence="1 2" key="1">
    <citation type="submission" date="2014-08" db="EMBL/GenBank/DDBJ databases">
        <title>Complete genome of a marine bacteria Jeotgalibacillus malaysiensis.</title>
        <authorList>
            <person name="Yaakop A.S."/>
            <person name="Chan K.-G."/>
            <person name="Goh K.M."/>
        </authorList>
    </citation>
    <scope>NUCLEOTIDE SEQUENCE [LARGE SCALE GENOMIC DNA]</scope>
    <source>
        <strain evidence="1 2">D5</strain>
        <plasmid evidence="2">Plasmid</plasmid>
    </source>
</reference>
<geneLocation type="plasmid" evidence="2"/>
<proteinExistence type="predicted"/>
<evidence type="ECO:0000313" key="2">
    <source>
        <dbReference type="Proteomes" id="UP000031449"/>
    </source>
</evidence>
<gene>
    <name evidence="1" type="ORF">JMA_37890</name>
</gene>
<name>A0A0B5AWL7_9BACL</name>
<sequence>MSEQDFVQEQLMDLLQKEVSEETEHEHIQRLAESLAPLLPKNSQGISSVGDSLAKIAEFEREHTKMDKGE</sequence>
<dbReference type="HOGENOM" id="CLU_2752400_0_0_9"/>
<protein>
    <submittedName>
        <fullName evidence="1">Uncharacterized protein</fullName>
    </submittedName>
</protein>
<dbReference type="BioCyc" id="JESP1508404:G14D9-13073-MONOMER"/>